<proteinExistence type="predicted"/>
<organism evidence="2 3">
    <name type="scientific">Candidatus Uhrbacteria bacterium CG10_big_fil_rev_8_21_14_0_10_48_11</name>
    <dbReference type="NCBI Taxonomy" id="1975037"/>
    <lineage>
        <taxon>Bacteria</taxon>
        <taxon>Candidatus Uhriibacteriota</taxon>
    </lineage>
</organism>
<feature type="region of interest" description="Disordered" evidence="1">
    <location>
        <begin position="140"/>
        <end position="176"/>
    </location>
</feature>
<dbReference type="Proteomes" id="UP000231152">
    <property type="component" value="Unassembled WGS sequence"/>
</dbReference>
<name>A0A2M8LE58_9BACT</name>
<sequence>MTYQSKEGKNHKFLWRERIMKKYGMLLAVVVVVGVLMTRPVLGAEQYAAGSIFAANAAECEQVNGKDSVPNPCCYFLHRMEEGLSSLYPKHEAITSELLAVEGFGQAWEHCAGVAISATNRLTEYLCTYLVGDDPDEAAQRFAPQGYDERTLAPQRGSSSAGRLPTATAPPDPLLP</sequence>
<dbReference type="AlphaFoldDB" id="A0A2M8LE58"/>
<accession>A0A2M8LE58</accession>
<comment type="caution">
    <text evidence="2">The sequence shown here is derived from an EMBL/GenBank/DDBJ whole genome shotgun (WGS) entry which is preliminary data.</text>
</comment>
<protein>
    <submittedName>
        <fullName evidence="2">Uncharacterized protein</fullName>
    </submittedName>
</protein>
<reference evidence="2 3" key="1">
    <citation type="submission" date="2017-09" db="EMBL/GenBank/DDBJ databases">
        <title>Depth-based differentiation of microbial function through sediment-hosted aquifers and enrichment of novel symbionts in the deep terrestrial subsurface.</title>
        <authorList>
            <person name="Probst A.J."/>
            <person name="Ladd B."/>
            <person name="Jarett J.K."/>
            <person name="Geller-Mcgrath D.E."/>
            <person name="Sieber C.M."/>
            <person name="Emerson J.B."/>
            <person name="Anantharaman K."/>
            <person name="Thomas B.C."/>
            <person name="Malmstrom R."/>
            <person name="Stieglmeier M."/>
            <person name="Klingl A."/>
            <person name="Woyke T."/>
            <person name="Ryan C.M."/>
            <person name="Banfield J.F."/>
        </authorList>
    </citation>
    <scope>NUCLEOTIDE SEQUENCE [LARGE SCALE GENOMIC DNA]</scope>
    <source>
        <strain evidence="2">CG10_big_fil_rev_8_21_14_0_10_48_11</strain>
    </source>
</reference>
<evidence type="ECO:0000256" key="1">
    <source>
        <dbReference type="SAM" id="MobiDB-lite"/>
    </source>
</evidence>
<evidence type="ECO:0000313" key="2">
    <source>
        <dbReference type="EMBL" id="PJE75742.1"/>
    </source>
</evidence>
<gene>
    <name evidence="2" type="ORF">COV04_03190</name>
</gene>
<evidence type="ECO:0000313" key="3">
    <source>
        <dbReference type="Proteomes" id="UP000231152"/>
    </source>
</evidence>
<dbReference type="EMBL" id="PFET01000010">
    <property type="protein sequence ID" value="PJE75742.1"/>
    <property type="molecule type" value="Genomic_DNA"/>
</dbReference>